<evidence type="ECO:0000313" key="1">
    <source>
        <dbReference type="EMBL" id="SZX79257.1"/>
    </source>
</evidence>
<gene>
    <name evidence="1" type="ORF">BQ4739_LOCUS19539</name>
</gene>
<accession>A0A383WP66</accession>
<protein>
    <submittedName>
        <fullName evidence="1">Uncharacterized protein</fullName>
    </submittedName>
</protein>
<sequence length="320" mass="34334">MAAILAAAQLHNAAGLLPQPLPNPYIRNHNPTVARADVTATVEPQLAAAVWGLPYTPTRIHMVKGVPASIAEVIPLQLEDLRPANLTKPAMLRFLQLSLSTRVAVKQGVQCMVLSSASYLPSQLDTISSLADGIGIRTTCCISTTSIHILLMPSALAGLFGGDQHQRFADITRTSCELLTPTFEEVQLLPAERLAAATAAERTLNRHLRLWHPPTWGETLQQVLQSRHGMQRVMAVRSLMGPPSLEAARTLVEKKGLFMRELLLPAAELPPAAGNAAGANDAAGQAEMVHVLVISCMPMELAEALQRLALPSTFSDVLLA</sequence>
<name>A0A383WP66_TETOB</name>
<dbReference type="EMBL" id="FNXT01001361">
    <property type="protein sequence ID" value="SZX79257.1"/>
    <property type="molecule type" value="Genomic_DNA"/>
</dbReference>
<evidence type="ECO:0000313" key="2">
    <source>
        <dbReference type="Proteomes" id="UP000256970"/>
    </source>
</evidence>
<dbReference type="AlphaFoldDB" id="A0A383WP66"/>
<proteinExistence type="predicted"/>
<dbReference type="Proteomes" id="UP000256970">
    <property type="component" value="Unassembled WGS sequence"/>
</dbReference>
<keyword evidence="2" id="KW-1185">Reference proteome</keyword>
<organism evidence="1 2">
    <name type="scientific">Tetradesmus obliquus</name>
    <name type="common">Green alga</name>
    <name type="synonym">Acutodesmus obliquus</name>
    <dbReference type="NCBI Taxonomy" id="3088"/>
    <lineage>
        <taxon>Eukaryota</taxon>
        <taxon>Viridiplantae</taxon>
        <taxon>Chlorophyta</taxon>
        <taxon>core chlorophytes</taxon>
        <taxon>Chlorophyceae</taxon>
        <taxon>CS clade</taxon>
        <taxon>Sphaeropleales</taxon>
        <taxon>Scenedesmaceae</taxon>
        <taxon>Tetradesmus</taxon>
    </lineage>
</organism>
<reference evidence="1 2" key="1">
    <citation type="submission" date="2016-10" db="EMBL/GenBank/DDBJ databases">
        <authorList>
            <person name="Cai Z."/>
        </authorList>
    </citation>
    <scope>NUCLEOTIDE SEQUENCE [LARGE SCALE GENOMIC DNA]</scope>
</reference>